<dbReference type="InterPro" id="IPR051631">
    <property type="entry name" value="Ankyrin-KH/SAM_domain"/>
</dbReference>
<gene>
    <name evidence="4" type="ORF">HETIRDRAFT_233267</name>
</gene>
<reference evidence="4 5" key="1">
    <citation type="journal article" date="2012" name="New Phytol.">
        <title>Insight into trade-off between wood decay and parasitism from the genome of a fungal forest pathogen.</title>
        <authorList>
            <person name="Olson A."/>
            <person name="Aerts A."/>
            <person name="Asiegbu F."/>
            <person name="Belbahri L."/>
            <person name="Bouzid O."/>
            <person name="Broberg A."/>
            <person name="Canback B."/>
            <person name="Coutinho P.M."/>
            <person name="Cullen D."/>
            <person name="Dalman K."/>
            <person name="Deflorio G."/>
            <person name="van Diepen L.T."/>
            <person name="Dunand C."/>
            <person name="Duplessis S."/>
            <person name="Durling M."/>
            <person name="Gonthier P."/>
            <person name="Grimwood J."/>
            <person name="Fossdal C.G."/>
            <person name="Hansson D."/>
            <person name="Henrissat B."/>
            <person name="Hietala A."/>
            <person name="Himmelstrand K."/>
            <person name="Hoffmeister D."/>
            <person name="Hogberg N."/>
            <person name="James T.Y."/>
            <person name="Karlsson M."/>
            <person name="Kohler A."/>
            <person name="Kues U."/>
            <person name="Lee Y.H."/>
            <person name="Lin Y.C."/>
            <person name="Lind M."/>
            <person name="Lindquist E."/>
            <person name="Lombard V."/>
            <person name="Lucas S."/>
            <person name="Lunden K."/>
            <person name="Morin E."/>
            <person name="Murat C."/>
            <person name="Park J."/>
            <person name="Raffaello T."/>
            <person name="Rouze P."/>
            <person name="Salamov A."/>
            <person name="Schmutz J."/>
            <person name="Solheim H."/>
            <person name="Stahlberg J."/>
            <person name="Velez H."/>
            <person name="de Vries R.P."/>
            <person name="Wiebenga A."/>
            <person name="Woodward S."/>
            <person name="Yakovlev I."/>
            <person name="Garbelotto M."/>
            <person name="Martin F."/>
            <person name="Grigoriev I.V."/>
            <person name="Stenlid J."/>
        </authorList>
    </citation>
    <scope>NUCLEOTIDE SEQUENCE [LARGE SCALE GENOMIC DNA]</scope>
    <source>
        <strain evidence="4 5">TC 32-1</strain>
    </source>
</reference>
<dbReference type="InterPro" id="IPR036770">
    <property type="entry name" value="Ankyrin_rpt-contain_sf"/>
</dbReference>
<dbReference type="PANTHER" id="PTHR23206">
    <property type="entry name" value="MASK PROTEIN"/>
    <property type="match status" value="1"/>
</dbReference>
<evidence type="ECO:0000313" key="5">
    <source>
        <dbReference type="Proteomes" id="UP000030671"/>
    </source>
</evidence>
<evidence type="ECO:0000256" key="1">
    <source>
        <dbReference type="ARBA" id="ARBA00022737"/>
    </source>
</evidence>
<dbReference type="EMBL" id="KI925459">
    <property type="protein sequence ID" value="ETW80633.1"/>
    <property type="molecule type" value="Genomic_DNA"/>
</dbReference>
<dbReference type="Gene3D" id="1.25.40.20">
    <property type="entry name" value="Ankyrin repeat-containing domain"/>
    <property type="match status" value="1"/>
</dbReference>
<dbReference type="RefSeq" id="XP_009547358.1">
    <property type="nucleotide sequence ID" value="XM_009549063.1"/>
</dbReference>
<feature type="repeat" description="ANK" evidence="3">
    <location>
        <begin position="66"/>
        <end position="98"/>
    </location>
</feature>
<dbReference type="PROSITE" id="PS50297">
    <property type="entry name" value="ANK_REP_REGION"/>
    <property type="match status" value="1"/>
</dbReference>
<proteinExistence type="predicted"/>
<keyword evidence="5" id="KW-1185">Reference proteome</keyword>
<protein>
    <submittedName>
        <fullName evidence="4">Uncharacterized protein</fullName>
    </submittedName>
</protein>
<dbReference type="SUPFAM" id="SSF48403">
    <property type="entry name" value="Ankyrin repeat"/>
    <property type="match status" value="1"/>
</dbReference>
<evidence type="ECO:0000256" key="3">
    <source>
        <dbReference type="PROSITE-ProRule" id="PRU00023"/>
    </source>
</evidence>
<keyword evidence="1" id="KW-0677">Repeat</keyword>
<feature type="non-terminal residue" evidence="4">
    <location>
        <position position="103"/>
    </location>
</feature>
<evidence type="ECO:0000256" key="2">
    <source>
        <dbReference type="ARBA" id="ARBA00023043"/>
    </source>
</evidence>
<dbReference type="PROSITE" id="PS50088">
    <property type="entry name" value="ANK_REPEAT"/>
    <property type="match status" value="1"/>
</dbReference>
<dbReference type="KEGG" id="hir:HETIRDRAFT_233267"/>
<evidence type="ECO:0000313" key="4">
    <source>
        <dbReference type="EMBL" id="ETW80633.1"/>
    </source>
</evidence>
<sequence length="103" mass="10801">EGGVHWKAQAASHSGHEAIARLLLDRGAEVNAQEGEYGNALQAASCFGRDVMLLEKGAEVDARRGNGGFALQAASQGGHETVVKLLLDRGAEVNAQRVHKSAL</sequence>
<feature type="non-terminal residue" evidence="4">
    <location>
        <position position="1"/>
    </location>
</feature>
<dbReference type="AlphaFoldDB" id="W4K466"/>
<dbReference type="PANTHER" id="PTHR23206:SF7">
    <property type="entry name" value="PROTEIN KINASE DOMAIN-CONTAINING PROTEIN"/>
    <property type="match status" value="1"/>
</dbReference>
<accession>W4K466</accession>
<dbReference type="InterPro" id="IPR002110">
    <property type="entry name" value="Ankyrin_rpt"/>
</dbReference>
<dbReference type="Proteomes" id="UP000030671">
    <property type="component" value="Unassembled WGS sequence"/>
</dbReference>
<dbReference type="eggNOG" id="KOG0504">
    <property type="taxonomic scope" value="Eukaryota"/>
</dbReference>
<dbReference type="HOGENOM" id="CLU_000134_18_5_1"/>
<dbReference type="GO" id="GO:0005737">
    <property type="term" value="C:cytoplasm"/>
    <property type="evidence" value="ECO:0007669"/>
    <property type="project" value="TreeGrafter"/>
</dbReference>
<dbReference type="InParanoid" id="W4K466"/>
<keyword evidence="2 3" id="KW-0040">ANK repeat</keyword>
<dbReference type="OrthoDB" id="194358at2759"/>
<dbReference type="Pfam" id="PF12796">
    <property type="entry name" value="Ank_2"/>
    <property type="match status" value="1"/>
</dbReference>
<name>W4K466_HETIT</name>
<dbReference type="GeneID" id="20668729"/>
<organism evidence="4 5">
    <name type="scientific">Heterobasidion irregulare (strain TC 32-1)</name>
    <dbReference type="NCBI Taxonomy" id="747525"/>
    <lineage>
        <taxon>Eukaryota</taxon>
        <taxon>Fungi</taxon>
        <taxon>Dikarya</taxon>
        <taxon>Basidiomycota</taxon>
        <taxon>Agaricomycotina</taxon>
        <taxon>Agaricomycetes</taxon>
        <taxon>Russulales</taxon>
        <taxon>Bondarzewiaceae</taxon>
        <taxon>Heterobasidion</taxon>
        <taxon>Heterobasidion annosum species complex</taxon>
    </lineage>
</organism>